<dbReference type="EMBL" id="JAFJYH010000665">
    <property type="protein sequence ID" value="KAG4410568.1"/>
    <property type="molecule type" value="Genomic_DNA"/>
</dbReference>
<reference evidence="2" key="1">
    <citation type="submission" date="2021-02" db="EMBL/GenBank/DDBJ databases">
        <title>Genome sequence Cadophora malorum strain M34.</title>
        <authorList>
            <person name="Stefanovic E."/>
            <person name="Vu D."/>
            <person name="Scully C."/>
            <person name="Dijksterhuis J."/>
            <person name="Roader J."/>
            <person name="Houbraken J."/>
        </authorList>
    </citation>
    <scope>NUCLEOTIDE SEQUENCE</scope>
    <source>
        <strain evidence="2">M34</strain>
    </source>
</reference>
<comment type="caution">
    <text evidence="2">The sequence shown here is derived from an EMBL/GenBank/DDBJ whole genome shotgun (WGS) entry which is preliminary data.</text>
</comment>
<name>A0A8H7T1I9_9HELO</name>
<proteinExistence type="predicted"/>
<organism evidence="2 3">
    <name type="scientific">Cadophora malorum</name>
    <dbReference type="NCBI Taxonomy" id="108018"/>
    <lineage>
        <taxon>Eukaryota</taxon>
        <taxon>Fungi</taxon>
        <taxon>Dikarya</taxon>
        <taxon>Ascomycota</taxon>
        <taxon>Pezizomycotina</taxon>
        <taxon>Leotiomycetes</taxon>
        <taxon>Helotiales</taxon>
        <taxon>Ploettnerulaceae</taxon>
        <taxon>Cadophora</taxon>
    </lineage>
</organism>
<feature type="compositionally biased region" description="Polar residues" evidence="1">
    <location>
        <begin position="115"/>
        <end position="124"/>
    </location>
</feature>
<evidence type="ECO:0000256" key="1">
    <source>
        <dbReference type="SAM" id="MobiDB-lite"/>
    </source>
</evidence>
<feature type="compositionally biased region" description="Basic and acidic residues" evidence="1">
    <location>
        <begin position="30"/>
        <end position="40"/>
    </location>
</feature>
<feature type="compositionally biased region" description="Basic and acidic residues" evidence="1">
    <location>
        <begin position="67"/>
        <end position="78"/>
    </location>
</feature>
<dbReference type="OrthoDB" id="5375264at2759"/>
<feature type="compositionally biased region" description="Low complexity" evidence="1">
    <location>
        <begin position="47"/>
        <end position="57"/>
    </location>
</feature>
<sequence length="367" mass="38957">MADETAAAGAPEPVVTETPTKVKKPRKPPVKKEKPAAKDGEEGEAGTGDAEAETPTKTPKKPRKTPVKKEKPAPKEGEEANGEAEEPTTPKAVAPKKRGPAKKKADATPTPATPNSAENGNVEMTTPAPATNGGAKSSGKKRGPAKAANGETPTKKAKATNGDTPAKRGGGTKFPECWAEFCEEDKLIVNMRRDGKKWEEIEPAWTKITGTVPGKDSLRKRWAKLEAVAQDFNDADIPKLVAAKKSIDANFSALKEQMQVEQAAALEKMKNDQASALKKQEAAMWGKISEHIKAAGGDEYKAFLLEKKWKALEKSGEIDANGNLAGAVADDEDAVDEVMENLSVADDAADTNGNGHLEDAEADSMEE</sequence>
<feature type="compositionally biased region" description="Low complexity" evidence="1">
    <location>
        <begin position="10"/>
        <end position="19"/>
    </location>
</feature>
<protein>
    <recommendedName>
        <fullName evidence="4">Myb-like domain-containing protein</fullName>
    </recommendedName>
</protein>
<keyword evidence="3" id="KW-1185">Reference proteome</keyword>
<evidence type="ECO:0008006" key="4">
    <source>
        <dbReference type="Google" id="ProtNLM"/>
    </source>
</evidence>
<dbReference type="AlphaFoldDB" id="A0A8H7T1I9"/>
<feature type="region of interest" description="Disordered" evidence="1">
    <location>
        <begin position="342"/>
        <end position="367"/>
    </location>
</feature>
<evidence type="ECO:0000313" key="3">
    <source>
        <dbReference type="Proteomes" id="UP000664132"/>
    </source>
</evidence>
<feature type="region of interest" description="Disordered" evidence="1">
    <location>
        <begin position="1"/>
        <end position="174"/>
    </location>
</feature>
<dbReference type="Proteomes" id="UP000664132">
    <property type="component" value="Unassembled WGS sequence"/>
</dbReference>
<gene>
    <name evidence="2" type="ORF">IFR04_016299</name>
</gene>
<accession>A0A8H7T1I9</accession>
<evidence type="ECO:0000313" key="2">
    <source>
        <dbReference type="EMBL" id="KAG4410568.1"/>
    </source>
</evidence>